<comment type="subcellular location">
    <subcellularLocation>
        <location evidence="1">Cell membrane</location>
        <topology evidence="1">Multi-pass membrane protein</topology>
    </subcellularLocation>
</comment>
<comment type="similarity">
    <text evidence="2">Belongs to the MscS (TC 1.A.23) family.</text>
</comment>
<dbReference type="PANTHER" id="PTHR30460:SF0">
    <property type="entry name" value="MODERATE CONDUCTANCE MECHANOSENSITIVE CHANNEL YBIO"/>
    <property type="match status" value="1"/>
</dbReference>
<dbReference type="Gene3D" id="3.30.70.100">
    <property type="match status" value="1"/>
</dbReference>
<dbReference type="SUPFAM" id="SSF50182">
    <property type="entry name" value="Sm-like ribonucleoproteins"/>
    <property type="match status" value="1"/>
</dbReference>
<dbReference type="EMBL" id="JBBMFK010000013">
    <property type="protein sequence ID" value="MEQ2443608.1"/>
    <property type="molecule type" value="Genomic_DNA"/>
</dbReference>
<name>A0ABV1EC70_9FIRM</name>
<evidence type="ECO:0000259" key="8">
    <source>
        <dbReference type="Pfam" id="PF00924"/>
    </source>
</evidence>
<keyword evidence="6 7" id="KW-0472">Membrane</keyword>
<feature type="transmembrane region" description="Helical" evidence="7">
    <location>
        <begin position="119"/>
        <end position="142"/>
    </location>
</feature>
<evidence type="ECO:0000313" key="10">
    <source>
        <dbReference type="Proteomes" id="UP001464378"/>
    </source>
</evidence>
<keyword evidence="3" id="KW-1003">Cell membrane</keyword>
<dbReference type="InterPro" id="IPR011014">
    <property type="entry name" value="MscS_channel_TM-2"/>
</dbReference>
<dbReference type="PANTHER" id="PTHR30460">
    <property type="entry name" value="MODERATE CONDUCTANCE MECHANOSENSITIVE CHANNEL YBIO"/>
    <property type="match status" value="1"/>
</dbReference>
<evidence type="ECO:0000256" key="5">
    <source>
        <dbReference type="ARBA" id="ARBA00022989"/>
    </source>
</evidence>
<dbReference type="Pfam" id="PF00924">
    <property type="entry name" value="MS_channel_2nd"/>
    <property type="match status" value="1"/>
</dbReference>
<dbReference type="InterPro" id="IPR011066">
    <property type="entry name" value="MscS_channel_C_sf"/>
</dbReference>
<comment type="caution">
    <text evidence="9">The sequence shown here is derived from an EMBL/GenBank/DDBJ whole genome shotgun (WGS) entry which is preliminary data.</text>
</comment>
<evidence type="ECO:0000256" key="3">
    <source>
        <dbReference type="ARBA" id="ARBA00022475"/>
    </source>
</evidence>
<keyword evidence="4 7" id="KW-0812">Transmembrane</keyword>
<accession>A0ABV1EC70</accession>
<gene>
    <name evidence="9" type="ORF">WMO64_09000</name>
</gene>
<proteinExistence type="inferred from homology"/>
<keyword evidence="5 7" id="KW-1133">Transmembrane helix</keyword>
<dbReference type="InterPro" id="IPR045276">
    <property type="entry name" value="YbiO_bact"/>
</dbReference>
<dbReference type="RefSeq" id="WP_349231752.1">
    <property type="nucleotide sequence ID" value="NZ_JBBMFK010000013.1"/>
</dbReference>
<reference evidence="9 10" key="1">
    <citation type="submission" date="2024-03" db="EMBL/GenBank/DDBJ databases">
        <title>Human intestinal bacterial collection.</title>
        <authorList>
            <person name="Pauvert C."/>
            <person name="Hitch T.C.A."/>
            <person name="Clavel T."/>
        </authorList>
    </citation>
    <scope>NUCLEOTIDE SEQUENCE [LARGE SCALE GENOMIC DNA]</scope>
    <source>
        <strain evidence="9 10">CLA-AP-H29</strain>
    </source>
</reference>
<dbReference type="InterPro" id="IPR010920">
    <property type="entry name" value="LSM_dom_sf"/>
</dbReference>
<dbReference type="Gene3D" id="1.10.287.1260">
    <property type="match status" value="1"/>
</dbReference>
<feature type="transmembrane region" description="Helical" evidence="7">
    <location>
        <begin position="91"/>
        <end position="113"/>
    </location>
</feature>
<evidence type="ECO:0000256" key="6">
    <source>
        <dbReference type="ARBA" id="ARBA00023136"/>
    </source>
</evidence>
<evidence type="ECO:0000256" key="1">
    <source>
        <dbReference type="ARBA" id="ARBA00004651"/>
    </source>
</evidence>
<dbReference type="InterPro" id="IPR006685">
    <property type="entry name" value="MscS_channel_2nd"/>
</dbReference>
<keyword evidence="10" id="KW-1185">Reference proteome</keyword>
<sequence length="295" mass="32178">MDKKRAGVIKLLILAVVLVAAIITGFLTGAIQPDALASSWAFSADVLLRLVIMMAGVLFVEYLVELILGYCKPEAHRARSVITIIRSLLKYAAAIVILCWGLTIIGVNITVVLASVGVLTLIVGFSAESLITDLVTGLFMLFENQYNVGDIVEIGGFRGTVTDIGIRTTSITDASENIKVINNADMRNILNRSDRVSKSICDIPIPYKTDLEDLEAALPGLLDEIYKAHSDAMKAGPVYLGVQSLADSAVILRFCVDVREKDIYSAIRILNRELLLGFRRLGVECPFPQLDVHSR</sequence>
<protein>
    <submittedName>
        <fullName evidence="9">Mechanosensitive ion channel family protein</fullName>
    </submittedName>
</protein>
<dbReference type="Proteomes" id="UP001464378">
    <property type="component" value="Unassembled WGS sequence"/>
</dbReference>
<evidence type="ECO:0000256" key="7">
    <source>
        <dbReference type="SAM" id="Phobius"/>
    </source>
</evidence>
<dbReference type="SUPFAM" id="SSF82689">
    <property type="entry name" value="Mechanosensitive channel protein MscS (YggB), C-terminal domain"/>
    <property type="match status" value="1"/>
</dbReference>
<feature type="transmembrane region" description="Helical" evidence="7">
    <location>
        <begin position="51"/>
        <end position="71"/>
    </location>
</feature>
<organism evidence="9 10">
    <name type="scientific">Pseudoflavonifractor intestinihominis</name>
    <dbReference type="NCBI Taxonomy" id="3133171"/>
    <lineage>
        <taxon>Bacteria</taxon>
        <taxon>Bacillati</taxon>
        <taxon>Bacillota</taxon>
        <taxon>Clostridia</taxon>
        <taxon>Eubacteriales</taxon>
        <taxon>Oscillospiraceae</taxon>
        <taxon>Pseudoflavonifractor</taxon>
    </lineage>
</organism>
<evidence type="ECO:0000256" key="4">
    <source>
        <dbReference type="ARBA" id="ARBA00022692"/>
    </source>
</evidence>
<dbReference type="InterPro" id="IPR023408">
    <property type="entry name" value="MscS_beta-dom_sf"/>
</dbReference>
<dbReference type="Gene3D" id="2.30.30.60">
    <property type="match status" value="1"/>
</dbReference>
<evidence type="ECO:0000313" key="9">
    <source>
        <dbReference type="EMBL" id="MEQ2443608.1"/>
    </source>
</evidence>
<feature type="transmembrane region" description="Helical" evidence="7">
    <location>
        <begin position="12"/>
        <end position="31"/>
    </location>
</feature>
<dbReference type="SUPFAM" id="SSF82861">
    <property type="entry name" value="Mechanosensitive channel protein MscS (YggB), transmembrane region"/>
    <property type="match status" value="1"/>
</dbReference>
<evidence type="ECO:0000256" key="2">
    <source>
        <dbReference type="ARBA" id="ARBA00008017"/>
    </source>
</evidence>
<feature type="domain" description="Mechanosensitive ion channel MscS" evidence="8">
    <location>
        <begin position="130"/>
        <end position="186"/>
    </location>
</feature>